<gene>
    <name evidence="1" type="ORF">N7G274_000329</name>
</gene>
<protein>
    <recommendedName>
        <fullName evidence="3">LAGLIDADG homing endonuclease</fullName>
    </recommendedName>
</protein>
<sequence length="153" mass="17838">MEKVSQHMMIFMNQRPGLRDKHGFVHSERGAVYIKRASGEMTEEIFRNDPLDWCLAQLLGPPKAKLSFNYGLMFAMLGDHLSKARAPERARRHQTLYDQLSYYAALAEIYQVIGLHRPVCTKRSLVDVRRIEDHRRSRHILLQKREAYGGVED</sequence>
<name>A0ABR4ARW0_9LECA</name>
<dbReference type="Proteomes" id="UP001590950">
    <property type="component" value="Unassembled WGS sequence"/>
</dbReference>
<dbReference type="EMBL" id="JBEFKJ010000001">
    <property type="protein sequence ID" value="KAL2048418.1"/>
    <property type="molecule type" value="Genomic_DNA"/>
</dbReference>
<organism evidence="1 2">
    <name type="scientific">Stereocaulon virgatum</name>
    <dbReference type="NCBI Taxonomy" id="373712"/>
    <lineage>
        <taxon>Eukaryota</taxon>
        <taxon>Fungi</taxon>
        <taxon>Dikarya</taxon>
        <taxon>Ascomycota</taxon>
        <taxon>Pezizomycotina</taxon>
        <taxon>Lecanoromycetes</taxon>
        <taxon>OSLEUM clade</taxon>
        <taxon>Lecanoromycetidae</taxon>
        <taxon>Lecanorales</taxon>
        <taxon>Lecanorineae</taxon>
        <taxon>Stereocaulaceae</taxon>
        <taxon>Stereocaulon</taxon>
    </lineage>
</organism>
<evidence type="ECO:0000313" key="1">
    <source>
        <dbReference type="EMBL" id="KAL2048418.1"/>
    </source>
</evidence>
<evidence type="ECO:0000313" key="2">
    <source>
        <dbReference type="Proteomes" id="UP001590950"/>
    </source>
</evidence>
<keyword evidence="2" id="KW-1185">Reference proteome</keyword>
<accession>A0ABR4ARW0</accession>
<reference evidence="1 2" key="1">
    <citation type="submission" date="2024-09" db="EMBL/GenBank/DDBJ databases">
        <title>Rethinking Asexuality: The Enigmatic Case of Functional Sexual Genes in Lepraria (Stereocaulaceae).</title>
        <authorList>
            <person name="Doellman M."/>
            <person name="Sun Y."/>
            <person name="Barcenas-Pena A."/>
            <person name="Lumbsch H.T."/>
            <person name="Grewe F."/>
        </authorList>
    </citation>
    <scope>NUCLEOTIDE SEQUENCE [LARGE SCALE GENOMIC DNA]</scope>
    <source>
        <strain evidence="1 2">Mercado 3170</strain>
    </source>
</reference>
<comment type="caution">
    <text evidence="1">The sequence shown here is derived from an EMBL/GenBank/DDBJ whole genome shotgun (WGS) entry which is preliminary data.</text>
</comment>
<proteinExistence type="predicted"/>
<evidence type="ECO:0008006" key="3">
    <source>
        <dbReference type="Google" id="ProtNLM"/>
    </source>
</evidence>